<keyword evidence="1" id="KW-0175">Coiled coil</keyword>
<dbReference type="EMBL" id="JACIDK010000008">
    <property type="protein sequence ID" value="MBB3893245.1"/>
    <property type="molecule type" value="Genomic_DNA"/>
</dbReference>
<evidence type="ECO:0000313" key="3">
    <source>
        <dbReference type="Proteomes" id="UP000530564"/>
    </source>
</evidence>
<accession>A0A840A2Q8</accession>
<dbReference type="RefSeq" id="WP_183776628.1">
    <property type="nucleotide sequence ID" value="NZ_JACIDK010000008.1"/>
</dbReference>
<gene>
    <name evidence="2" type="ORF">GGQ61_003987</name>
</gene>
<comment type="caution">
    <text evidence="2">The sequence shown here is derived from an EMBL/GenBank/DDBJ whole genome shotgun (WGS) entry which is preliminary data.</text>
</comment>
<reference evidence="2 3" key="1">
    <citation type="submission" date="2020-08" db="EMBL/GenBank/DDBJ databases">
        <title>Genomic Encyclopedia of Type Strains, Phase IV (KMG-IV): sequencing the most valuable type-strain genomes for metagenomic binning, comparative biology and taxonomic classification.</title>
        <authorList>
            <person name="Goeker M."/>
        </authorList>
    </citation>
    <scope>NUCLEOTIDE SEQUENCE [LARGE SCALE GENOMIC DNA]</scope>
    <source>
        <strain evidence="2 3">DSM 21793</strain>
    </source>
</reference>
<keyword evidence="3" id="KW-1185">Reference proteome</keyword>
<proteinExistence type="predicted"/>
<feature type="coiled-coil region" evidence="1">
    <location>
        <begin position="32"/>
        <end position="85"/>
    </location>
</feature>
<protein>
    <submittedName>
        <fullName evidence="2">Chromosome segregation ATPase</fullName>
    </submittedName>
</protein>
<organism evidence="2 3">
    <name type="scientific">Phenylobacterium haematophilum</name>
    <dbReference type="NCBI Taxonomy" id="98513"/>
    <lineage>
        <taxon>Bacteria</taxon>
        <taxon>Pseudomonadati</taxon>
        <taxon>Pseudomonadota</taxon>
        <taxon>Alphaproteobacteria</taxon>
        <taxon>Caulobacterales</taxon>
        <taxon>Caulobacteraceae</taxon>
        <taxon>Phenylobacterium</taxon>
    </lineage>
</organism>
<evidence type="ECO:0000256" key="1">
    <source>
        <dbReference type="SAM" id="Coils"/>
    </source>
</evidence>
<sequence>MAIVTSADDAGSFAEALHQAQILTLRQIGDNVAAQTKRLEGLTNKVDDVRERLARLEAQEAGKLVEALRGELRTALGRIDLLEAQRDRVEGVAAFWTWLARCGPWLAAGLAAFAAGVGLRASGLK</sequence>
<name>A0A840A2Q8_9CAUL</name>
<evidence type="ECO:0000313" key="2">
    <source>
        <dbReference type="EMBL" id="MBB3893245.1"/>
    </source>
</evidence>
<dbReference type="AlphaFoldDB" id="A0A840A2Q8"/>
<dbReference type="Proteomes" id="UP000530564">
    <property type="component" value="Unassembled WGS sequence"/>
</dbReference>